<gene>
    <name evidence="1" type="ORF">P8935_20675</name>
</gene>
<proteinExistence type="predicted"/>
<dbReference type="AlphaFoldDB" id="A0AAU7DHV4"/>
<evidence type="ECO:0000313" key="1">
    <source>
        <dbReference type="EMBL" id="XBH16976.1"/>
    </source>
</evidence>
<dbReference type="SUPFAM" id="SSF53335">
    <property type="entry name" value="S-adenosyl-L-methionine-dependent methyltransferases"/>
    <property type="match status" value="1"/>
</dbReference>
<protein>
    <recommendedName>
        <fullName evidence="2">Histone methylation protein DOT1</fullName>
    </recommendedName>
</protein>
<sequence>MRIQFLDELDAHLGDSYSEGSIANAHEKTIFEPARALQHRIETLNSAVYRAIRSKIRQGVQPARLRRWMRMYGYEPGLPLPGLGYDDLDELMSGVLELREPARASLHGPEMVFYQPTPARHILDVIEVGELSEEDVLIDLGSGLGHVPIITSMLTGSRGIGIELESAYINSARDCAERLALDRVVFVQQDARDADLSRGNVFCLYTPFTGTIFSAVLDRLKSEAKKREIRICTLGPCAEVIARETWLTARRTPHADRITCFSSNAN</sequence>
<reference evidence="1" key="1">
    <citation type="submission" date="2023-03" db="EMBL/GenBank/DDBJ databases">
        <title>Edaphobacter sp.</title>
        <authorList>
            <person name="Huber K.J."/>
            <person name="Papendorf J."/>
            <person name="Pilke C."/>
            <person name="Bunk B."/>
            <person name="Sproeer C."/>
            <person name="Pester M."/>
        </authorList>
    </citation>
    <scope>NUCLEOTIDE SEQUENCE</scope>
    <source>
        <strain evidence="1">DSM 110680</strain>
    </source>
</reference>
<dbReference type="RefSeq" id="WP_348262206.1">
    <property type="nucleotide sequence ID" value="NZ_CP121196.1"/>
</dbReference>
<accession>A0AAU7DHV4</accession>
<evidence type="ECO:0008006" key="2">
    <source>
        <dbReference type="Google" id="ProtNLM"/>
    </source>
</evidence>
<dbReference type="InterPro" id="IPR029063">
    <property type="entry name" value="SAM-dependent_MTases_sf"/>
</dbReference>
<dbReference type="Gene3D" id="3.40.50.150">
    <property type="entry name" value="Vaccinia Virus protein VP39"/>
    <property type="match status" value="1"/>
</dbReference>
<name>A0AAU7DHV4_9BACT</name>
<organism evidence="1">
    <name type="scientific">Telmatobacter sp. DSM 110680</name>
    <dbReference type="NCBI Taxonomy" id="3036704"/>
    <lineage>
        <taxon>Bacteria</taxon>
        <taxon>Pseudomonadati</taxon>
        <taxon>Acidobacteriota</taxon>
        <taxon>Terriglobia</taxon>
        <taxon>Terriglobales</taxon>
        <taxon>Acidobacteriaceae</taxon>
        <taxon>Telmatobacter</taxon>
    </lineage>
</organism>
<dbReference type="EMBL" id="CP121196">
    <property type="protein sequence ID" value="XBH16976.1"/>
    <property type="molecule type" value="Genomic_DNA"/>
</dbReference>